<evidence type="ECO:0000313" key="1">
    <source>
        <dbReference type="EMBL" id="BCJ37524.1"/>
    </source>
</evidence>
<sequence length="75" mass="8316">MVSAVYASGVLPLPGDQVPISPAVAPLAVRTDVLTVRWTQPCDTPGWAYLVGTWRDGRPGRVMIWLDRIVVRRRC</sequence>
<dbReference type="AlphaFoldDB" id="A0A7R7DTG5"/>
<organism evidence="1 2">
    <name type="scientific">Actinocatenispora thailandica</name>
    <dbReference type="NCBI Taxonomy" id="227318"/>
    <lineage>
        <taxon>Bacteria</taxon>
        <taxon>Bacillati</taxon>
        <taxon>Actinomycetota</taxon>
        <taxon>Actinomycetes</taxon>
        <taxon>Micromonosporales</taxon>
        <taxon>Micromonosporaceae</taxon>
        <taxon>Actinocatenispora</taxon>
    </lineage>
</organism>
<dbReference type="EMBL" id="AP023355">
    <property type="protein sequence ID" value="BCJ37524.1"/>
    <property type="molecule type" value="Genomic_DNA"/>
</dbReference>
<dbReference type="Proteomes" id="UP000611640">
    <property type="component" value="Chromosome"/>
</dbReference>
<evidence type="ECO:0000313" key="2">
    <source>
        <dbReference type="Proteomes" id="UP000611640"/>
    </source>
</evidence>
<keyword evidence="2" id="KW-1185">Reference proteome</keyword>
<name>A0A7R7DTG5_9ACTN</name>
<dbReference type="KEGG" id="atl:Athai_50270"/>
<protein>
    <submittedName>
        <fullName evidence="1">Uncharacterized protein</fullName>
    </submittedName>
</protein>
<gene>
    <name evidence="1" type="ORF">Athai_50270</name>
</gene>
<accession>A0A7R7DTG5</accession>
<reference evidence="1 2" key="1">
    <citation type="submission" date="2020-08" db="EMBL/GenBank/DDBJ databases">
        <title>Whole genome shotgun sequence of Actinocatenispora thailandica NBRC 105041.</title>
        <authorList>
            <person name="Komaki H."/>
            <person name="Tamura T."/>
        </authorList>
    </citation>
    <scope>NUCLEOTIDE SEQUENCE [LARGE SCALE GENOMIC DNA]</scope>
    <source>
        <strain evidence="1 2">NBRC 105041</strain>
    </source>
</reference>
<proteinExistence type="predicted"/>